<reference evidence="2" key="1">
    <citation type="journal article" date="2017" name="Nat. Ecol. Evol.">
        <title>Genome expansion and lineage-specific genetic innovations in the forest pathogenic fungi Armillaria.</title>
        <authorList>
            <person name="Sipos G."/>
            <person name="Prasanna A.N."/>
            <person name="Walter M.C."/>
            <person name="O'Connor E."/>
            <person name="Balint B."/>
            <person name="Krizsan K."/>
            <person name="Kiss B."/>
            <person name="Hess J."/>
            <person name="Varga T."/>
            <person name="Slot J."/>
            <person name="Riley R."/>
            <person name="Boka B."/>
            <person name="Rigling D."/>
            <person name="Barry K."/>
            <person name="Lee J."/>
            <person name="Mihaltcheva S."/>
            <person name="LaButti K."/>
            <person name="Lipzen A."/>
            <person name="Waldron R."/>
            <person name="Moloney N.M."/>
            <person name="Sperisen C."/>
            <person name="Kredics L."/>
            <person name="Vagvoelgyi C."/>
            <person name="Patrignani A."/>
            <person name="Fitzpatrick D."/>
            <person name="Nagy I."/>
            <person name="Doyle S."/>
            <person name="Anderson J.B."/>
            <person name="Grigoriev I.V."/>
            <person name="Gueldener U."/>
            <person name="Muensterkoetter M."/>
            <person name="Nagy L.G."/>
        </authorList>
    </citation>
    <scope>NUCLEOTIDE SEQUENCE [LARGE SCALE GENOMIC DNA]</scope>
    <source>
        <strain evidence="2">C18/9</strain>
    </source>
</reference>
<protein>
    <submittedName>
        <fullName evidence="1">Uncharacterized protein</fullName>
    </submittedName>
</protein>
<dbReference type="Proteomes" id="UP000219338">
    <property type="component" value="Unassembled WGS sequence"/>
</dbReference>
<sequence length="100" mass="11103">MNRESLGNRDPLTYNDCARGRNTSIRYAPLLLGRSSSVFSKATVAIQLEVASTAAPITILMRQHLPHISGGHGSCGWRSLIPRRQHYPATIHWFSMQNSA</sequence>
<dbReference type="EMBL" id="FUEG01000005">
    <property type="protein sequence ID" value="SJL04575.1"/>
    <property type="molecule type" value="Genomic_DNA"/>
</dbReference>
<keyword evidence="2" id="KW-1185">Reference proteome</keyword>
<accession>A0A284R773</accession>
<evidence type="ECO:0000313" key="2">
    <source>
        <dbReference type="Proteomes" id="UP000219338"/>
    </source>
</evidence>
<name>A0A284R773_ARMOS</name>
<gene>
    <name evidence="1" type="ORF">ARMOST_07942</name>
</gene>
<dbReference type="OrthoDB" id="3095663at2759"/>
<proteinExistence type="predicted"/>
<evidence type="ECO:0000313" key="1">
    <source>
        <dbReference type="EMBL" id="SJL04575.1"/>
    </source>
</evidence>
<organism evidence="1 2">
    <name type="scientific">Armillaria ostoyae</name>
    <name type="common">Armillaria root rot fungus</name>
    <dbReference type="NCBI Taxonomy" id="47428"/>
    <lineage>
        <taxon>Eukaryota</taxon>
        <taxon>Fungi</taxon>
        <taxon>Dikarya</taxon>
        <taxon>Basidiomycota</taxon>
        <taxon>Agaricomycotina</taxon>
        <taxon>Agaricomycetes</taxon>
        <taxon>Agaricomycetidae</taxon>
        <taxon>Agaricales</taxon>
        <taxon>Marasmiineae</taxon>
        <taxon>Physalacriaceae</taxon>
        <taxon>Armillaria</taxon>
    </lineage>
</organism>
<dbReference type="AlphaFoldDB" id="A0A284R773"/>